<reference evidence="1 2" key="1">
    <citation type="submission" date="2017-07" db="EMBL/GenBank/DDBJ databases">
        <authorList>
            <person name="Sun Z.S."/>
            <person name="Albrecht U."/>
            <person name="Echele G."/>
            <person name="Lee C.C."/>
        </authorList>
    </citation>
    <scope>NUCLEOTIDE SEQUENCE [LARGE SCALE GENOMIC DNA]</scope>
    <source>
        <strain evidence="2">type strain: KCTC 22618</strain>
    </source>
</reference>
<evidence type="ECO:0008006" key="3">
    <source>
        <dbReference type="Google" id="ProtNLM"/>
    </source>
</evidence>
<dbReference type="OrthoDB" id="9806494at2"/>
<dbReference type="EMBL" id="LT899436">
    <property type="protein sequence ID" value="SNR15140.1"/>
    <property type="molecule type" value="Genomic_DNA"/>
</dbReference>
<gene>
    <name evidence="1" type="ORF">TJEJU_1406</name>
</gene>
<name>A0A238U9P7_9FLAO</name>
<sequence>MKTYIVILRGINVSGKNKLPMQELRVMLEGLEFSEVKTYIQSGNIVLKSSKEALEVEKTIKKGISKTFGYDVPVLARTVTQWEKAIANNPYSEVEEKQQYFTFLSAIPEIKYFDIDAKEDTYQIIEDVAYVNAVGGYGKTKLTNNLFEKKLNVTATTRNLKTTLKLLSLVN</sequence>
<proteinExistence type="predicted"/>
<organism evidence="1 2">
    <name type="scientific">Tenacibaculum jejuense</name>
    <dbReference type="NCBI Taxonomy" id="584609"/>
    <lineage>
        <taxon>Bacteria</taxon>
        <taxon>Pseudomonadati</taxon>
        <taxon>Bacteroidota</taxon>
        <taxon>Flavobacteriia</taxon>
        <taxon>Flavobacteriales</taxon>
        <taxon>Flavobacteriaceae</taxon>
        <taxon>Tenacibaculum</taxon>
    </lineage>
</organism>
<dbReference type="PANTHER" id="PTHR36439:SF1">
    <property type="entry name" value="DUF1697 DOMAIN-CONTAINING PROTEIN"/>
    <property type="match status" value="1"/>
</dbReference>
<dbReference type="InterPro" id="IPR012545">
    <property type="entry name" value="DUF1697"/>
</dbReference>
<dbReference type="AlphaFoldDB" id="A0A238U9P7"/>
<dbReference type="Pfam" id="PF08002">
    <property type="entry name" value="DUF1697"/>
    <property type="match status" value="1"/>
</dbReference>
<keyword evidence="2" id="KW-1185">Reference proteome</keyword>
<evidence type="ECO:0000313" key="2">
    <source>
        <dbReference type="Proteomes" id="UP000215214"/>
    </source>
</evidence>
<dbReference type="Proteomes" id="UP000215214">
    <property type="component" value="Chromosome TJEJU"/>
</dbReference>
<dbReference type="KEGG" id="tje:TJEJU_1406"/>
<dbReference type="Gene3D" id="3.30.70.1280">
    <property type="entry name" value="SP0830-like domains"/>
    <property type="match status" value="1"/>
</dbReference>
<dbReference type="RefSeq" id="WP_095070671.1">
    <property type="nucleotide sequence ID" value="NZ_LT899436.1"/>
</dbReference>
<dbReference type="PIRSF" id="PIRSF008502">
    <property type="entry name" value="UCP008502"/>
    <property type="match status" value="1"/>
</dbReference>
<protein>
    <recommendedName>
        <fullName evidence="3">DUF1697 domain-containing protein</fullName>
    </recommendedName>
</protein>
<dbReference type="SUPFAM" id="SSF160379">
    <property type="entry name" value="SP0830-like"/>
    <property type="match status" value="1"/>
</dbReference>
<dbReference type="PANTHER" id="PTHR36439">
    <property type="entry name" value="BLL4334 PROTEIN"/>
    <property type="match status" value="1"/>
</dbReference>
<accession>A0A238U9P7</accession>
<evidence type="ECO:0000313" key="1">
    <source>
        <dbReference type="EMBL" id="SNR15140.1"/>
    </source>
</evidence>